<comment type="caution">
    <text evidence="1">The sequence shown here is derived from an EMBL/GenBank/DDBJ whole genome shotgun (WGS) entry which is preliminary data.</text>
</comment>
<protein>
    <submittedName>
        <fullName evidence="1">Uncharacterized protein</fullName>
    </submittedName>
</protein>
<reference evidence="1" key="1">
    <citation type="submission" date="2016-10" db="EMBL/GenBank/DDBJ databases">
        <title>Sequence of Gallionella enrichment culture.</title>
        <authorList>
            <person name="Poehlein A."/>
            <person name="Muehling M."/>
            <person name="Daniel R."/>
        </authorList>
    </citation>
    <scope>NUCLEOTIDE SEQUENCE</scope>
</reference>
<dbReference type="EMBL" id="MLJW01007507">
    <property type="protein sequence ID" value="OIQ65218.1"/>
    <property type="molecule type" value="Genomic_DNA"/>
</dbReference>
<organism evidence="1">
    <name type="scientific">mine drainage metagenome</name>
    <dbReference type="NCBI Taxonomy" id="410659"/>
    <lineage>
        <taxon>unclassified sequences</taxon>
        <taxon>metagenomes</taxon>
        <taxon>ecological metagenomes</taxon>
    </lineage>
</organism>
<accession>A0A1J5P2D0</accession>
<dbReference type="AlphaFoldDB" id="A0A1J5P2D0"/>
<name>A0A1J5P2D0_9ZZZZ</name>
<sequence>MCQEKLWSSIFSDMKKMRLGTASLLYFSTFSNTSVLNERTTTGPHFDVVGGSLVNRDGPFGQPSGD</sequence>
<evidence type="ECO:0000313" key="1">
    <source>
        <dbReference type="EMBL" id="OIQ65218.1"/>
    </source>
</evidence>
<gene>
    <name evidence="1" type="ORF">GALL_532270</name>
</gene>
<proteinExistence type="predicted"/>